<dbReference type="EMBL" id="CP002113">
    <property type="protein sequence ID" value="AEK22237.1"/>
    <property type="molecule type" value="Genomic_DNA"/>
</dbReference>
<dbReference type="eggNOG" id="ENOG50338GM">
    <property type="taxonomic scope" value="Bacteria"/>
</dbReference>
<protein>
    <submittedName>
        <fullName evidence="1">Uncharacterized protein</fullName>
    </submittedName>
</protein>
<dbReference type="STRING" id="860228.Ccan_01150"/>
<reference evidence="1 2" key="1">
    <citation type="journal article" date="2011" name="J. Bacteriol.">
        <title>Complete genome sequence of the dog commensal and human pathogen Capnocytophaga canimorsus strain 5.</title>
        <authorList>
            <person name="Manfredi P."/>
            <person name="Pagni M."/>
            <person name="Cornelis G.R."/>
        </authorList>
    </citation>
    <scope>NUCLEOTIDE SEQUENCE [LARGE SCALE GENOMIC DNA]</scope>
    <source>
        <strain evidence="2">5</strain>
    </source>
</reference>
<evidence type="ECO:0000313" key="2">
    <source>
        <dbReference type="Proteomes" id="UP000008895"/>
    </source>
</evidence>
<gene>
    <name evidence="1" type="ordered locus">Ccan_01150</name>
</gene>
<accession>F9YPZ2</accession>
<dbReference type="Pfam" id="PF26622">
    <property type="entry name" value="DUF8199"/>
    <property type="match status" value="1"/>
</dbReference>
<dbReference type="InterPro" id="IPR058060">
    <property type="entry name" value="HYC_CC_PP"/>
</dbReference>
<organism evidence="1 2">
    <name type="scientific">Capnocytophaga canimorsus (strain 5)</name>
    <dbReference type="NCBI Taxonomy" id="860228"/>
    <lineage>
        <taxon>Bacteria</taxon>
        <taxon>Pseudomonadati</taxon>
        <taxon>Bacteroidota</taxon>
        <taxon>Flavobacteriia</taxon>
        <taxon>Flavobacteriales</taxon>
        <taxon>Flavobacteriaceae</taxon>
        <taxon>Capnocytophaga</taxon>
    </lineage>
</organism>
<dbReference type="InterPro" id="IPR058512">
    <property type="entry name" value="DUF8199"/>
</dbReference>
<name>F9YPZ2_CAPCC</name>
<sequence length="155" mass="17433">MITKLGHILFSLLLIFSNSGLAFSLHYCKERLASVSVTVEPVTTDKESKSCCLSDEESILYCDDKSKEPKSCCLSDEESIPCCDDKSIEAPQTDDEFLSKVIKVNLSTFILPFGITYGFSETVFGEHEPLHNYTQNTQSNSPPLYELYCRLVFYA</sequence>
<dbReference type="NCBIfam" id="NF047658">
    <property type="entry name" value="HYC_CC_PP"/>
    <property type="match status" value="2"/>
</dbReference>
<dbReference type="HOGENOM" id="CLU_142726_0_0_10"/>
<evidence type="ECO:0000313" key="1">
    <source>
        <dbReference type="EMBL" id="AEK22237.1"/>
    </source>
</evidence>
<dbReference type="Proteomes" id="UP000008895">
    <property type="component" value="Chromosome"/>
</dbReference>
<dbReference type="AlphaFoldDB" id="F9YPZ2"/>
<proteinExistence type="predicted"/>
<dbReference type="KEGG" id="ccm:Ccan_01150"/>
<keyword evidence="2" id="KW-1185">Reference proteome</keyword>